<keyword evidence="5" id="KW-0653">Protein transport</keyword>
<dbReference type="GO" id="GO:0015031">
    <property type="term" value="P:protein transport"/>
    <property type="evidence" value="ECO:0007669"/>
    <property type="project" value="UniProtKB-KW"/>
</dbReference>
<comment type="similarity">
    <text evidence="2">Belongs to the syntaxin family.</text>
</comment>
<dbReference type="PROSITE" id="PS50192">
    <property type="entry name" value="T_SNARE"/>
    <property type="match status" value="1"/>
</dbReference>
<dbReference type="Proteomes" id="UP001445076">
    <property type="component" value="Unassembled WGS sequence"/>
</dbReference>
<evidence type="ECO:0000256" key="7">
    <source>
        <dbReference type="ARBA" id="ARBA00023054"/>
    </source>
</evidence>
<keyword evidence="7" id="KW-0175">Coiled coil</keyword>
<evidence type="ECO:0000259" key="11">
    <source>
        <dbReference type="PROSITE" id="PS50192"/>
    </source>
</evidence>
<evidence type="ECO:0000256" key="8">
    <source>
        <dbReference type="ARBA" id="ARBA00023136"/>
    </source>
</evidence>
<evidence type="ECO:0000313" key="13">
    <source>
        <dbReference type="Proteomes" id="UP001445076"/>
    </source>
</evidence>
<gene>
    <name evidence="12" type="ORF">OTU49_003367</name>
</gene>
<dbReference type="Gene3D" id="1.20.5.110">
    <property type="match status" value="1"/>
</dbReference>
<evidence type="ECO:0000313" key="12">
    <source>
        <dbReference type="EMBL" id="KAK8739517.1"/>
    </source>
</evidence>
<dbReference type="GO" id="GO:0031201">
    <property type="term" value="C:SNARE complex"/>
    <property type="evidence" value="ECO:0007669"/>
    <property type="project" value="TreeGrafter"/>
</dbReference>
<comment type="caution">
    <text evidence="12">The sequence shown here is derived from an EMBL/GenBank/DDBJ whole genome shotgun (WGS) entry which is preliminary data.</text>
</comment>
<evidence type="ECO:0000256" key="3">
    <source>
        <dbReference type="ARBA" id="ARBA00022448"/>
    </source>
</evidence>
<dbReference type="PANTHER" id="PTHR15959:SF0">
    <property type="entry name" value="SYNTAXIN-18"/>
    <property type="match status" value="1"/>
</dbReference>
<organism evidence="12 13">
    <name type="scientific">Cherax quadricarinatus</name>
    <name type="common">Australian red claw crayfish</name>
    <dbReference type="NCBI Taxonomy" id="27406"/>
    <lineage>
        <taxon>Eukaryota</taxon>
        <taxon>Metazoa</taxon>
        <taxon>Ecdysozoa</taxon>
        <taxon>Arthropoda</taxon>
        <taxon>Crustacea</taxon>
        <taxon>Multicrustacea</taxon>
        <taxon>Malacostraca</taxon>
        <taxon>Eumalacostraca</taxon>
        <taxon>Eucarida</taxon>
        <taxon>Decapoda</taxon>
        <taxon>Pleocyemata</taxon>
        <taxon>Astacidea</taxon>
        <taxon>Parastacoidea</taxon>
        <taxon>Parastacidae</taxon>
        <taxon>Cherax</taxon>
    </lineage>
</organism>
<accession>A0AAW0X534</accession>
<feature type="compositionally biased region" description="Polar residues" evidence="9">
    <location>
        <begin position="217"/>
        <end position="238"/>
    </location>
</feature>
<dbReference type="PANTHER" id="PTHR15959">
    <property type="entry name" value="SYNTAXIN-18"/>
    <property type="match status" value="1"/>
</dbReference>
<evidence type="ECO:0000256" key="1">
    <source>
        <dbReference type="ARBA" id="ARBA00004211"/>
    </source>
</evidence>
<feature type="region of interest" description="Disordered" evidence="9">
    <location>
        <begin position="202"/>
        <end position="263"/>
    </location>
</feature>
<dbReference type="GO" id="GO:0006890">
    <property type="term" value="P:retrograde vesicle-mediated transport, Golgi to endoplasmic reticulum"/>
    <property type="evidence" value="ECO:0007669"/>
    <property type="project" value="TreeGrafter"/>
</dbReference>
<proteinExistence type="inferred from homology"/>
<dbReference type="InterPro" id="IPR019529">
    <property type="entry name" value="Syntaxin-18_N"/>
</dbReference>
<name>A0AAW0X534_CHEQU</name>
<dbReference type="EMBL" id="JARKIK010000036">
    <property type="protein sequence ID" value="KAK8739517.1"/>
    <property type="molecule type" value="Genomic_DNA"/>
</dbReference>
<dbReference type="SUPFAM" id="SSF58038">
    <property type="entry name" value="SNARE fusion complex"/>
    <property type="match status" value="1"/>
</dbReference>
<reference evidence="12 13" key="1">
    <citation type="journal article" date="2024" name="BMC Genomics">
        <title>Genome assembly of redclaw crayfish (Cherax quadricarinatus) provides insights into its immune adaptation and hypoxia tolerance.</title>
        <authorList>
            <person name="Liu Z."/>
            <person name="Zheng J."/>
            <person name="Li H."/>
            <person name="Fang K."/>
            <person name="Wang S."/>
            <person name="He J."/>
            <person name="Zhou D."/>
            <person name="Weng S."/>
            <person name="Chi M."/>
            <person name="Gu Z."/>
            <person name="He J."/>
            <person name="Li F."/>
            <person name="Wang M."/>
        </authorList>
    </citation>
    <scope>NUCLEOTIDE SEQUENCE [LARGE SCALE GENOMIC DNA]</scope>
    <source>
        <strain evidence="12">ZL_2023a</strain>
    </source>
</reference>
<sequence length="377" mass="43608">MMTGETPTSVDLTTLFKSCMKTIRTRNKAMGVTLPQTKIFPSAPTPSSQFYSRARDVMSNITSHRNLLNDHSKKYLQDHEQSMSDYERSYMEKVVSTNLRIIDDNIRTLNIELQGEKEGSRDACECQENIVSILRMKFQEIGSTFKHMKEQRTKKQKEKENLFRMQRPVGCKKRTSSLEDFPRAPRLTQLARNALCHDTFKGSQSECCDHSTDSQRTDQLGSESLQHSDGNEGQTAKNQVKDNETPVPEKTQSSTSLFEEEMERMNGELSAEEKQMLEEENTRLYKDLMSNHEEVHQITRQVVELGQMQDLLSENVDLQAHQIEEIQETIMASTENVREGNEQVREAMRKDAGFRVWIMFFLIVMSCTILFLDWYNG</sequence>
<dbReference type="Pfam" id="PF10496">
    <property type="entry name" value="Syntaxin-18_N"/>
    <property type="match status" value="1"/>
</dbReference>
<dbReference type="InterPro" id="IPR000727">
    <property type="entry name" value="T_SNARE_dom"/>
</dbReference>
<keyword evidence="3" id="KW-0813">Transport</keyword>
<keyword evidence="6 10" id="KW-1133">Transmembrane helix</keyword>
<evidence type="ECO:0000256" key="9">
    <source>
        <dbReference type="SAM" id="MobiDB-lite"/>
    </source>
</evidence>
<evidence type="ECO:0000256" key="5">
    <source>
        <dbReference type="ARBA" id="ARBA00022927"/>
    </source>
</evidence>
<feature type="domain" description="T-SNARE coiled-coil homology" evidence="11">
    <location>
        <begin position="285"/>
        <end position="347"/>
    </location>
</feature>
<keyword evidence="4 10" id="KW-0812">Transmembrane</keyword>
<protein>
    <recommendedName>
        <fullName evidence="11">t-SNARE coiled-coil homology domain-containing protein</fullName>
    </recommendedName>
</protein>
<keyword evidence="8 10" id="KW-0472">Membrane</keyword>
<comment type="subcellular location">
    <subcellularLocation>
        <location evidence="1">Membrane</location>
        <topology evidence="1">Single-pass type IV membrane protein</topology>
    </subcellularLocation>
</comment>
<dbReference type="AlphaFoldDB" id="A0AAW0X534"/>
<evidence type="ECO:0000256" key="10">
    <source>
        <dbReference type="SAM" id="Phobius"/>
    </source>
</evidence>
<keyword evidence="13" id="KW-1185">Reference proteome</keyword>
<feature type="transmembrane region" description="Helical" evidence="10">
    <location>
        <begin position="354"/>
        <end position="375"/>
    </location>
</feature>
<dbReference type="SUPFAM" id="SSF47661">
    <property type="entry name" value="t-snare proteins"/>
    <property type="match status" value="1"/>
</dbReference>
<evidence type="ECO:0000256" key="4">
    <source>
        <dbReference type="ARBA" id="ARBA00022692"/>
    </source>
</evidence>
<dbReference type="GO" id="GO:0005783">
    <property type="term" value="C:endoplasmic reticulum"/>
    <property type="evidence" value="ECO:0007669"/>
    <property type="project" value="TreeGrafter"/>
</dbReference>
<dbReference type="InterPro" id="IPR010989">
    <property type="entry name" value="SNARE"/>
</dbReference>
<evidence type="ECO:0000256" key="6">
    <source>
        <dbReference type="ARBA" id="ARBA00022989"/>
    </source>
</evidence>
<feature type="compositionally biased region" description="Basic and acidic residues" evidence="9">
    <location>
        <begin position="207"/>
        <end position="216"/>
    </location>
</feature>
<evidence type="ECO:0000256" key="2">
    <source>
        <dbReference type="ARBA" id="ARBA00009063"/>
    </source>
</evidence>